<reference evidence="2 3" key="1">
    <citation type="journal article" date="2019" name="Gigascience">
        <title>Whole-genome sequence of the oriental lung fluke Paragonimus westermani.</title>
        <authorList>
            <person name="Oey H."/>
            <person name="Zakrzewski M."/>
            <person name="Narain K."/>
            <person name="Devi K.R."/>
            <person name="Agatsuma T."/>
            <person name="Nawaratna S."/>
            <person name="Gobert G.N."/>
            <person name="Jones M.K."/>
            <person name="Ragan M.A."/>
            <person name="McManus D.P."/>
            <person name="Krause L."/>
        </authorList>
    </citation>
    <scope>NUCLEOTIDE SEQUENCE [LARGE SCALE GENOMIC DNA]</scope>
    <source>
        <strain evidence="2 3">IND2009</strain>
    </source>
</reference>
<evidence type="ECO:0000313" key="2">
    <source>
        <dbReference type="EMBL" id="KAA3677981.1"/>
    </source>
</evidence>
<dbReference type="InterPro" id="IPR038899">
    <property type="entry name" value="METTL22"/>
</dbReference>
<dbReference type="SUPFAM" id="SSF53335">
    <property type="entry name" value="S-adenosyl-L-methionine-dependent methyltransferases"/>
    <property type="match status" value="1"/>
</dbReference>
<sequence length="422" mass="47015">MNIEPGDGRPSASHVQAQTEDPDECVLSDFHLVSESIPIEFKERDPCEFKAENNIEGQYFLSNLRFRIPLTELNKAISPVTSVNMSQTETDESQTDAASAGKWEYLLPFHHSGPTKLADVGSQLWNGCLLLIDWLIHQSICGEGFTTHDAVLELGCGLGCAGLIAALCGAGVVFLTDRWDSSVSEMSAICEANMARWTVRFTLPDMLLRMRRIDWDEVWPPRSALFTIPVASTSTHQQSDSADQHTDNKNNGHDYAWHDDELCIIGCQPGSPRSSTGAHFSTSTQLQLRLIMAADVVYDTEKTEALLRTVCSILETNASSHPTNLPRAIFAVERRICFTLDELASSSRAYDHFVDCLKQLDGYAPLEVDGVAYEYRGRQVATEDIPQYVHYPEGSRGQNLFLWILELLGCHSDTHFHSETLN</sequence>
<comment type="caution">
    <text evidence="2">The sequence shown here is derived from an EMBL/GenBank/DDBJ whole genome shotgun (WGS) entry which is preliminary data.</text>
</comment>
<dbReference type="InterPro" id="IPR019410">
    <property type="entry name" value="Methyltransf_16"/>
</dbReference>
<organism evidence="2 3">
    <name type="scientific">Paragonimus westermani</name>
    <dbReference type="NCBI Taxonomy" id="34504"/>
    <lineage>
        <taxon>Eukaryota</taxon>
        <taxon>Metazoa</taxon>
        <taxon>Spiralia</taxon>
        <taxon>Lophotrochozoa</taxon>
        <taxon>Platyhelminthes</taxon>
        <taxon>Trematoda</taxon>
        <taxon>Digenea</taxon>
        <taxon>Plagiorchiida</taxon>
        <taxon>Troglotremata</taxon>
        <taxon>Troglotrematidae</taxon>
        <taxon>Paragonimus</taxon>
    </lineage>
</organism>
<gene>
    <name evidence="2" type="ORF">DEA37_0003452</name>
</gene>
<evidence type="ECO:0008006" key="4">
    <source>
        <dbReference type="Google" id="ProtNLM"/>
    </source>
</evidence>
<dbReference type="EMBL" id="QNGE01001265">
    <property type="protein sequence ID" value="KAA3677981.1"/>
    <property type="molecule type" value="Genomic_DNA"/>
</dbReference>
<dbReference type="PANTHER" id="PTHR23108">
    <property type="entry name" value="METHYLTRANSFERASE-RELATED"/>
    <property type="match status" value="1"/>
</dbReference>
<dbReference type="Proteomes" id="UP000324629">
    <property type="component" value="Unassembled WGS sequence"/>
</dbReference>
<feature type="region of interest" description="Disordered" evidence="1">
    <location>
        <begin position="1"/>
        <end position="21"/>
    </location>
</feature>
<dbReference type="AlphaFoldDB" id="A0A5J4NR26"/>
<name>A0A5J4NR26_9TREM</name>
<dbReference type="Gene3D" id="3.40.50.150">
    <property type="entry name" value="Vaccinia Virus protein VP39"/>
    <property type="match status" value="1"/>
</dbReference>
<dbReference type="GO" id="GO:0008276">
    <property type="term" value="F:protein methyltransferase activity"/>
    <property type="evidence" value="ECO:0007669"/>
    <property type="project" value="InterPro"/>
</dbReference>
<keyword evidence="3" id="KW-1185">Reference proteome</keyword>
<dbReference type="PANTHER" id="PTHR23108:SF0">
    <property type="entry name" value="METHYLTRANSFERASE-LIKE PROTEIN 22"/>
    <property type="match status" value="1"/>
</dbReference>
<evidence type="ECO:0000256" key="1">
    <source>
        <dbReference type="SAM" id="MobiDB-lite"/>
    </source>
</evidence>
<dbReference type="Pfam" id="PF10294">
    <property type="entry name" value="Methyltransf_16"/>
    <property type="match status" value="1"/>
</dbReference>
<dbReference type="InterPro" id="IPR029063">
    <property type="entry name" value="SAM-dependent_MTases_sf"/>
</dbReference>
<evidence type="ECO:0000313" key="3">
    <source>
        <dbReference type="Proteomes" id="UP000324629"/>
    </source>
</evidence>
<proteinExistence type="predicted"/>
<protein>
    <recommendedName>
        <fullName evidence="4">Methyltransferase-like protein 22</fullName>
    </recommendedName>
</protein>
<accession>A0A5J4NR26</accession>
<dbReference type="GO" id="GO:0005634">
    <property type="term" value="C:nucleus"/>
    <property type="evidence" value="ECO:0007669"/>
    <property type="project" value="TreeGrafter"/>
</dbReference>